<dbReference type="EMBL" id="JAHUTI010055906">
    <property type="protein sequence ID" value="MED6250241.1"/>
    <property type="molecule type" value="Genomic_DNA"/>
</dbReference>
<accession>A0ABU7BIH0</accession>
<evidence type="ECO:0000313" key="2">
    <source>
        <dbReference type="Proteomes" id="UP001345963"/>
    </source>
</evidence>
<gene>
    <name evidence="1" type="ORF">ATANTOWER_027530</name>
</gene>
<proteinExistence type="predicted"/>
<reference evidence="1 2" key="1">
    <citation type="submission" date="2021-07" db="EMBL/GenBank/DDBJ databases">
        <authorList>
            <person name="Palmer J.M."/>
        </authorList>
    </citation>
    <scope>NUCLEOTIDE SEQUENCE [LARGE SCALE GENOMIC DNA]</scope>
    <source>
        <strain evidence="1 2">AT_MEX2019</strain>
        <tissue evidence="1">Muscle</tissue>
    </source>
</reference>
<keyword evidence="2" id="KW-1185">Reference proteome</keyword>
<dbReference type="Proteomes" id="UP001345963">
    <property type="component" value="Unassembled WGS sequence"/>
</dbReference>
<protein>
    <submittedName>
        <fullName evidence="1">Uncharacterized protein</fullName>
    </submittedName>
</protein>
<organism evidence="1 2">
    <name type="scientific">Ataeniobius toweri</name>
    <dbReference type="NCBI Taxonomy" id="208326"/>
    <lineage>
        <taxon>Eukaryota</taxon>
        <taxon>Metazoa</taxon>
        <taxon>Chordata</taxon>
        <taxon>Craniata</taxon>
        <taxon>Vertebrata</taxon>
        <taxon>Euteleostomi</taxon>
        <taxon>Actinopterygii</taxon>
        <taxon>Neopterygii</taxon>
        <taxon>Teleostei</taxon>
        <taxon>Neoteleostei</taxon>
        <taxon>Acanthomorphata</taxon>
        <taxon>Ovalentaria</taxon>
        <taxon>Atherinomorphae</taxon>
        <taxon>Cyprinodontiformes</taxon>
        <taxon>Goodeidae</taxon>
        <taxon>Ataeniobius</taxon>
    </lineage>
</organism>
<sequence>MSGQRGEGAAIGILDPLSLQSFFLVPARGATILFRLPRVSQQPGVKHGIYSLLHNQNLSSAQCTLPARAGQDPHNSVHHSSQFFLFTPYPIEGHIIVETLQSPYQSIGLAPPAILRRAKSISPSPKDRTVASSQFLEGLFDAFTPALVSLTPFPVSSSQISSKSQLSTHYLQAQSSRACSTVPSVPSNGSWLKSGFHIPLCSFLQLITLLP</sequence>
<evidence type="ECO:0000313" key="1">
    <source>
        <dbReference type="EMBL" id="MED6250241.1"/>
    </source>
</evidence>
<comment type="caution">
    <text evidence="1">The sequence shown here is derived from an EMBL/GenBank/DDBJ whole genome shotgun (WGS) entry which is preliminary data.</text>
</comment>
<name>A0ABU7BIH0_9TELE</name>